<feature type="domain" description="Gfo/Idh/MocA-like oxidoreductase N-terminal" evidence="2">
    <location>
        <begin position="11"/>
        <end position="136"/>
    </location>
</feature>
<dbReference type="EMBL" id="CP080507">
    <property type="protein sequence ID" value="QYM77734.1"/>
    <property type="molecule type" value="Genomic_DNA"/>
</dbReference>
<dbReference type="GO" id="GO:0000166">
    <property type="term" value="F:nucleotide binding"/>
    <property type="evidence" value="ECO:0007669"/>
    <property type="project" value="InterPro"/>
</dbReference>
<dbReference type="SUPFAM" id="SSF55347">
    <property type="entry name" value="Glyceraldehyde-3-phosphate dehydrogenase-like, C-terminal domain"/>
    <property type="match status" value="1"/>
</dbReference>
<dbReference type="InterPro" id="IPR000683">
    <property type="entry name" value="Gfo/Idh/MocA-like_OxRdtase_N"/>
</dbReference>
<dbReference type="InterPro" id="IPR050463">
    <property type="entry name" value="Gfo/Idh/MocA_oxidrdct_glycsds"/>
</dbReference>
<evidence type="ECO:0000259" key="2">
    <source>
        <dbReference type="Pfam" id="PF01408"/>
    </source>
</evidence>
<keyword evidence="1" id="KW-0560">Oxidoreductase</keyword>
<accession>A0A8F9TTY2</accession>
<evidence type="ECO:0000256" key="1">
    <source>
        <dbReference type="ARBA" id="ARBA00023002"/>
    </source>
</evidence>
<proteinExistence type="predicted"/>
<dbReference type="Pfam" id="PF01408">
    <property type="entry name" value="GFO_IDH_MocA"/>
    <property type="match status" value="1"/>
</dbReference>
<dbReference type="PANTHER" id="PTHR43818">
    <property type="entry name" value="BCDNA.GH03377"/>
    <property type="match status" value="1"/>
</dbReference>
<reference evidence="3" key="1">
    <citation type="submission" date="2021-08" db="EMBL/GenBank/DDBJ databases">
        <title>Genome of a novel bacterium of the phylum Verrucomicrobia, Oleiharenicola sp. KSB-15.</title>
        <authorList>
            <person name="Chung J.-H."/>
            <person name="Ahn J.-H."/>
            <person name="Yoon Y."/>
            <person name="Kim D.-Y."/>
            <person name="An S.-H."/>
            <person name="Park I."/>
            <person name="Yeon J."/>
        </authorList>
    </citation>
    <scope>NUCLEOTIDE SEQUENCE</scope>
    <source>
        <strain evidence="3">KSB-15</strain>
    </source>
</reference>
<evidence type="ECO:0000313" key="3">
    <source>
        <dbReference type="EMBL" id="QYM77734.1"/>
    </source>
</evidence>
<dbReference type="Gene3D" id="3.30.360.10">
    <property type="entry name" value="Dihydrodipicolinate Reductase, domain 2"/>
    <property type="match status" value="1"/>
</dbReference>
<name>A0A8F9TTY2_9BACT</name>
<dbReference type="Proteomes" id="UP000825051">
    <property type="component" value="Chromosome"/>
</dbReference>
<dbReference type="KEGG" id="ole:K0B96_10395"/>
<dbReference type="SUPFAM" id="SSF51735">
    <property type="entry name" value="NAD(P)-binding Rossmann-fold domains"/>
    <property type="match status" value="1"/>
</dbReference>
<dbReference type="RefSeq" id="WP_220160838.1">
    <property type="nucleotide sequence ID" value="NZ_CP080507.1"/>
</dbReference>
<sequence length="400" mass="43671">MNIASSSPVPRAAVIGVSGYGRIHLQLLRECRARGEIKLTAAVVINPQDEAENIAELRAHGCAIYDTYEAMLAHEAGQIDLCLIPTGIHWHAQMTLHALRAGANVLVEKPLAAAAADIEAIDRAERETGRFVAVGFQDYYESGTQWLKEQIHRGAIGELRAVRFLGIWPRPRSYYLRNNWAGRLHVGAQSVLDSPLNNAFAHFVMLGLYFAGAGRDDAAAAVIEGAELYRAHAIESFDTAVVRLRTDREVRLWLGASHCCRPQFEPEIKLIGTAGSAGWSYENEAWVTTATGDSIRRRVADITGARREMMAAVLARLRDPRVRVCRPAIARRHAEMVLALHAHSAITPVSSDLLAWSGDAGSDAAIPIVNGLEEAMHSAYRRHTSLQDAGFAPAPEALKA</sequence>
<dbReference type="Gene3D" id="3.40.50.720">
    <property type="entry name" value="NAD(P)-binding Rossmann-like Domain"/>
    <property type="match status" value="1"/>
</dbReference>
<keyword evidence="4" id="KW-1185">Reference proteome</keyword>
<gene>
    <name evidence="3" type="ORF">K0B96_10395</name>
</gene>
<dbReference type="AlphaFoldDB" id="A0A8F9TTY2"/>
<dbReference type="GO" id="GO:0016491">
    <property type="term" value="F:oxidoreductase activity"/>
    <property type="evidence" value="ECO:0007669"/>
    <property type="project" value="UniProtKB-KW"/>
</dbReference>
<evidence type="ECO:0000313" key="4">
    <source>
        <dbReference type="Proteomes" id="UP000825051"/>
    </source>
</evidence>
<dbReference type="PANTHER" id="PTHR43818:SF11">
    <property type="entry name" value="BCDNA.GH03377"/>
    <property type="match status" value="1"/>
</dbReference>
<organism evidence="3 4">
    <name type="scientific">Horticoccus luteus</name>
    <dbReference type="NCBI Taxonomy" id="2862869"/>
    <lineage>
        <taxon>Bacteria</taxon>
        <taxon>Pseudomonadati</taxon>
        <taxon>Verrucomicrobiota</taxon>
        <taxon>Opitutia</taxon>
        <taxon>Opitutales</taxon>
        <taxon>Opitutaceae</taxon>
        <taxon>Horticoccus</taxon>
    </lineage>
</organism>
<protein>
    <submittedName>
        <fullName evidence="3">Gfo/Idh/MocA family oxidoreductase</fullName>
    </submittedName>
</protein>
<dbReference type="InterPro" id="IPR036291">
    <property type="entry name" value="NAD(P)-bd_dom_sf"/>
</dbReference>